<dbReference type="Proteomes" id="UP000008136">
    <property type="component" value="Chromosome"/>
</dbReference>
<gene>
    <name evidence="2" type="ordered locus">Arcve_2052</name>
</gene>
<keyword evidence="3" id="KW-1185">Reference proteome</keyword>
<evidence type="ECO:0000313" key="2">
    <source>
        <dbReference type="EMBL" id="AEA48042.1"/>
    </source>
</evidence>
<dbReference type="HOGENOM" id="CLU_2629507_0_0_2"/>
<keyword evidence="1" id="KW-0812">Transmembrane</keyword>
<dbReference type="KEGG" id="ave:Arcve_2052"/>
<reference evidence="2 3" key="1">
    <citation type="submission" date="2011-03" db="EMBL/GenBank/DDBJ databases">
        <title>The complete genome of Archaeoglobus veneficus SNP6.</title>
        <authorList>
            <consortium name="US DOE Joint Genome Institute (JGI-PGF)"/>
            <person name="Lucas S."/>
            <person name="Copeland A."/>
            <person name="Lapidus A."/>
            <person name="Bruce D."/>
            <person name="Goodwin L."/>
            <person name="Pitluck S."/>
            <person name="Kyrpides N."/>
            <person name="Mavromatis K."/>
            <person name="Pagani I."/>
            <person name="Ivanova N."/>
            <person name="Mikhailova N."/>
            <person name="Lu M."/>
            <person name="Detter J.C."/>
            <person name="Tapia R."/>
            <person name="Han C."/>
            <person name="Land M."/>
            <person name="Hauser L."/>
            <person name="Markowitz V."/>
            <person name="Cheng J.-F."/>
            <person name="Hugenholtz P."/>
            <person name="Woyke T."/>
            <person name="Wu D."/>
            <person name="Spring S."/>
            <person name="Brambilla E."/>
            <person name="Klenk H.-P."/>
            <person name="Eisen J.A."/>
        </authorList>
    </citation>
    <scope>NUCLEOTIDE SEQUENCE [LARGE SCALE GENOMIC DNA]</scope>
    <source>
        <strain>SNP6</strain>
    </source>
</reference>
<keyword evidence="1" id="KW-0472">Membrane</keyword>
<keyword evidence="1" id="KW-1133">Transmembrane helix</keyword>
<dbReference type="AlphaFoldDB" id="F2KSA3"/>
<evidence type="ECO:0000256" key="1">
    <source>
        <dbReference type="SAM" id="Phobius"/>
    </source>
</evidence>
<organism evidence="2 3">
    <name type="scientific">Archaeoglobus veneficus (strain DSM 11195 / SNP6)</name>
    <dbReference type="NCBI Taxonomy" id="693661"/>
    <lineage>
        <taxon>Archaea</taxon>
        <taxon>Methanobacteriati</taxon>
        <taxon>Methanobacteriota</taxon>
        <taxon>Archaeoglobi</taxon>
        <taxon>Archaeoglobales</taxon>
        <taxon>Archaeoglobaceae</taxon>
        <taxon>Archaeoglobus</taxon>
    </lineage>
</organism>
<evidence type="ECO:0000313" key="3">
    <source>
        <dbReference type="Proteomes" id="UP000008136"/>
    </source>
</evidence>
<feature type="transmembrane region" description="Helical" evidence="1">
    <location>
        <begin position="12"/>
        <end position="38"/>
    </location>
</feature>
<accession>F2KSA3</accession>
<sequence length="77" mass="8404">MIMYARDVAEILGFSVLVGFTLVVTVLAVLAQGALIHFYEPNKLVWAIEVILGIYGVTIGIIKIKETVEKKGQKVTA</sequence>
<protein>
    <submittedName>
        <fullName evidence="2">Uncharacterized protein</fullName>
    </submittedName>
</protein>
<proteinExistence type="predicted"/>
<feature type="transmembrane region" description="Helical" evidence="1">
    <location>
        <begin position="44"/>
        <end position="64"/>
    </location>
</feature>
<name>F2KSA3_ARCVS</name>
<dbReference type="EMBL" id="CP002588">
    <property type="protein sequence ID" value="AEA48042.1"/>
    <property type="molecule type" value="Genomic_DNA"/>
</dbReference>